<keyword evidence="1" id="KW-0677">Repeat</keyword>
<dbReference type="Gene3D" id="2.120.10.30">
    <property type="entry name" value="TolB, C-terminal domain"/>
    <property type="match status" value="2"/>
</dbReference>
<dbReference type="RefSeq" id="XP_005108311.1">
    <property type="nucleotide sequence ID" value="XM_005108254.3"/>
</dbReference>
<keyword evidence="4" id="KW-1185">Reference proteome</keyword>
<sequence>MLVPNEGRHIAFLERRGGGEQTRLLMARKGLLHFSGRTQYGYTDCETMLRRDRNPVFGIDSPVLCMELDDDYAYPSINQRKQVVAMELPGKYRNQSVHTSLVEKEPKGVAEQCSMSVKHEKKPVLQTVCENVPLRYTSVSPPSHDRPACPKSQSLCLTKSTGSLGLGSSEPNKSPVIYHSPSSDEIGQDDHRIPCSSANVPVVRIEDTDGSVDIRAKENTGDACVETGSSCVFIPGDDPCQNVLNSETLFSHFNKEQDCGRAKDSGCTKIHVELTRAKSCLAIAEEEENKKENKVCFASLDTLVTVCQDGSQGENNKNASYDPASKRRGARYWGKLRSMFKVVKPSSSMPNLSGGLSRSTGDMTSPFSQDSKTQTDSSSESLSENTDQNRIKKELSQTKTLLSSNKQDNIYKKKNKREDISTTPVDTILEEDKKTDDDGEEEEDDNFGEDAVYLDSRAVSKPLPIKVKEPTYSLVSSPSELDETTINFTRIPSFRGRLVHIKLERHFSTHSLNSADVEDSQNIKDATDIQPLNSGEAIVTDMLSNKMVLYNAEGSPKITFAVESGSEPWATCLTPDGAMAVTLKRQGCVALWATSGEPMIEFGQATLSAPTGIRCDSQGRYIVSDEKANGVFVFNKKGKYITKLSLGDISSIHSTKLPSSSFPPTAGPLKSFPHFNQPRYICITHSGNYVIADSANHCVRIFDSAGSYTGQFGGYGRRDGQMKFPYGVASDQAGNIYVADHYNNRVSLFTDKGVFIEHLLTSEKDGITRPKGLAVMNSLLYLTYGDLRSNKISVYSLSKIHERQIVNNRV</sequence>
<evidence type="ECO:0000313" key="4">
    <source>
        <dbReference type="Proteomes" id="UP000694888"/>
    </source>
</evidence>
<evidence type="ECO:0000256" key="3">
    <source>
        <dbReference type="SAM" id="MobiDB-lite"/>
    </source>
</evidence>
<evidence type="ECO:0000313" key="5">
    <source>
        <dbReference type="RefSeq" id="XP_005108311.1"/>
    </source>
</evidence>
<dbReference type="InterPro" id="IPR011042">
    <property type="entry name" value="6-blade_b-propeller_TolB-like"/>
</dbReference>
<dbReference type="Pfam" id="PF01436">
    <property type="entry name" value="NHL"/>
    <property type="match status" value="2"/>
</dbReference>
<name>A0ABM0K443_APLCA</name>
<evidence type="ECO:0000256" key="1">
    <source>
        <dbReference type="ARBA" id="ARBA00022737"/>
    </source>
</evidence>
<organism evidence="4 5">
    <name type="scientific">Aplysia californica</name>
    <name type="common">California sea hare</name>
    <dbReference type="NCBI Taxonomy" id="6500"/>
    <lineage>
        <taxon>Eukaryota</taxon>
        <taxon>Metazoa</taxon>
        <taxon>Spiralia</taxon>
        <taxon>Lophotrochozoa</taxon>
        <taxon>Mollusca</taxon>
        <taxon>Gastropoda</taxon>
        <taxon>Heterobranchia</taxon>
        <taxon>Euthyneura</taxon>
        <taxon>Tectipleura</taxon>
        <taxon>Aplysiida</taxon>
        <taxon>Aplysioidea</taxon>
        <taxon>Aplysiidae</taxon>
        <taxon>Aplysia</taxon>
    </lineage>
</organism>
<protein>
    <submittedName>
        <fullName evidence="5">Uncharacterized protein LOC101853493 isoform X1</fullName>
    </submittedName>
</protein>
<dbReference type="InterPro" id="IPR050952">
    <property type="entry name" value="TRIM-NHL_E3_ligases"/>
</dbReference>
<dbReference type="PANTHER" id="PTHR24104:SF25">
    <property type="entry name" value="PROTEIN LIN-41"/>
    <property type="match status" value="1"/>
</dbReference>
<feature type="repeat" description="NHL" evidence="2">
    <location>
        <begin position="674"/>
        <end position="705"/>
    </location>
</feature>
<feature type="compositionally biased region" description="Polar residues" evidence="3">
    <location>
        <begin position="397"/>
        <end position="408"/>
    </location>
</feature>
<dbReference type="InterPro" id="IPR001258">
    <property type="entry name" value="NHL_repeat"/>
</dbReference>
<dbReference type="GeneID" id="101853493"/>
<dbReference type="PANTHER" id="PTHR24104">
    <property type="entry name" value="E3 UBIQUITIN-PROTEIN LIGASE NHLRC1-RELATED"/>
    <property type="match status" value="1"/>
</dbReference>
<dbReference type="PROSITE" id="PS51125">
    <property type="entry name" value="NHL"/>
    <property type="match status" value="3"/>
</dbReference>
<dbReference type="CDD" id="cd05819">
    <property type="entry name" value="NHL"/>
    <property type="match status" value="1"/>
</dbReference>
<gene>
    <name evidence="5" type="primary">LOC101853493</name>
</gene>
<dbReference type="SUPFAM" id="SSF101898">
    <property type="entry name" value="NHL repeat"/>
    <property type="match status" value="1"/>
</dbReference>
<proteinExistence type="predicted"/>
<feature type="region of interest" description="Disordered" evidence="3">
    <location>
        <begin position="344"/>
        <end position="447"/>
    </location>
</feature>
<feature type="repeat" description="NHL" evidence="2">
    <location>
        <begin position="709"/>
        <end position="752"/>
    </location>
</feature>
<evidence type="ECO:0000256" key="2">
    <source>
        <dbReference type="PROSITE-ProRule" id="PRU00504"/>
    </source>
</evidence>
<reference evidence="5" key="1">
    <citation type="submission" date="2025-08" db="UniProtKB">
        <authorList>
            <consortium name="RefSeq"/>
        </authorList>
    </citation>
    <scope>IDENTIFICATION</scope>
</reference>
<accession>A0ABM0K443</accession>
<feature type="compositionally biased region" description="Basic and acidic residues" evidence="3">
    <location>
        <begin position="387"/>
        <end position="396"/>
    </location>
</feature>
<feature type="repeat" description="NHL" evidence="2">
    <location>
        <begin position="601"/>
        <end position="637"/>
    </location>
</feature>
<feature type="compositionally biased region" description="Acidic residues" evidence="3">
    <location>
        <begin position="437"/>
        <end position="447"/>
    </location>
</feature>
<dbReference type="Proteomes" id="UP000694888">
    <property type="component" value="Unplaced"/>
</dbReference>
<feature type="compositionally biased region" description="Polar residues" evidence="3">
    <location>
        <begin position="345"/>
        <end position="367"/>
    </location>
</feature>
<feature type="compositionally biased region" description="Low complexity" evidence="3">
    <location>
        <begin position="368"/>
        <end position="386"/>
    </location>
</feature>